<keyword evidence="2" id="KW-1185">Reference proteome</keyword>
<organism evidence="1 2">
    <name type="scientific">Eretmocerus hayati</name>
    <dbReference type="NCBI Taxonomy" id="131215"/>
    <lineage>
        <taxon>Eukaryota</taxon>
        <taxon>Metazoa</taxon>
        <taxon>Ecdysozoa</taxon>
        <taxon>Arthropoda</taxon>
        <taxon>Hexapoda</taxon>
        <taxon>Insecta</taxon>
        <taxon>Pterygota</taxon>
        <taxon>Neoptera</taxon>
        <taxon>Endopterygota</taxon>
        <taxon>Hymenoptera</taxon>
        <taxon>Apocrita</taxon>
        <taxon>Proctotrupomorpha</taxon>
        <taxon>Chalcidoidea</taxon>
        <taxon>Aphelinidae</taxon>
        <taxon>Aphelininae</taxon>
        <taxon>Eretmocerus</taxon>
    </lineage>
</organism>
<reference evidence="1" key="1">
    <citation type="submission" date="2023-04" db="EMBL/GenBank/DDBJ databases">
        <title>A chromosome-level genome assembly of the parasitoid wasp Eretmocerus hayati.</title>
        <authorList>
            <person name="Zhong Y."/>
            <person name="Liu S."/>
            <person name="Liu Y."/>
        </authorList>
    </citation>
    <scope>NUCLEOTIDE SEQUENCE</scope>
    <source>
        <strain evidence="1">ZJU_SS_LIU_2023</strain>
    </source>
</reference>
<protein>
    <submittedName>
        <fullName evidence="1">Uncharacterized protein</fullName>
    </submittedName>
</protein>
<evidence type="ECO:0000313" key="1">
    <source>
        <dbReference type="EMBL" id="KAJ8665012.1"/>
    </source>
</evidence>
<gene>
    <name evidence="1" type="ORF">QAD02_006674</name>
</gene>
<name>A0ACC2N1L1_9HYME</name>
<accession>A0ACC2N1L1</accession>
<dbReference type="Proteomes" id="UP001239111">
    <property type="component" value="Chromosome 4"/>
</dbReference>
<evidence type="ECO:0000313" key="2">
    <source>
        <dbReference type="Proteomes" id="UP001239111"/>
    </source>
</evidence>
<comment type="caution">
    <text evidence="1">The sequence shown here is derived from an EMBL/GenBank/DDBJ whole genome shotgun (WGS) entry which is preliminary data.</text>
</comment>
<dbReference type="EMBL" id="CM056744">
    <property type="protein sequence ID" value="KAJ8665012.1"/>
    <property type="molecule type" value="Genomic_DNA"/>
</dbReference>
<proteinExistence type="predicted"/>
<sequence length="325" mass="37133">MSVPIRKIEEAESLRKYKPVGNAKGVIIARACYKTSYWFHVYENDEVFEDVIRCFPKEISQLFGVTHSIKYPITVVATGKVKGIQLAGTTILMLRAQEFFKKEACNLQITGSNDVATMNLCLNYFARFPTFEGYYRLYCANPDTNVSILKSDETGKLDGIVGWIKEVETKNTKRLQSKMTQAEVGLHAHFLILTGYKNFYQGESSTHVEDFSKQRKQAFMRGEKVEMQTMITPAVILAWSNWMQNLPRLRECLFSVVSSSASFYECSLAMELLNYDGMTVIDVVNRFIECSPKTVAHRHPVVLKEIIQFLVHLVPFLTPKRSHHG</sequence>